<proteinExistence type="predicted"/>
<dbReference type="Gene3D" id="3.40.50.1820">
    <property type="entry name" value="alpha/beta hydrolase"/>
    <property type="match status" value="1"/>
</dbReference>
<keyword evidence="1" id="KW-0378">Hydrolase</keyword>
<dbReference type="EMBL" id="DTKL01000045">
    <property type="protein sequence ID" value="HGY94549.1"/>
    <property type="molecule type" value="Genomic_DNA"/>
</dbReference>
<gene>
    <name evidence="1" type="ORF">ENW50_07700</name>
</gene>
<name>A0A7V4XSV6_9BACT</name>
<dbReference type="SUPFAM" id="SSF53474">
    <property type="entry name" value="alpha/beta-Hydrolases"/>
    <property type="match status" value="1"/>
</dbReference>
<sequence>MGAGPSIMQTGKTMTIQNVYLLHGKGGSPNGTVSKLAAVLEPLWPQLTFTRPLLPHNDSQALAERSVEFLEQLQLPHGALLVGISLGGTVAAKLQEIGRDDLHVIAISSPTWADGVVLRERPARRVAIYSSQDEVIAPRTADWPRLAAIARDFPWLNHSTDQHFTPLARLFGWYVEGTLAEKIGTDPR</sequence>
<organism evidence="1">
    <name type="scientific">Acidobacterium capsulatum</name>
    <dbReference type="NCBI Taxonomy" id="33075"/>
    <lineage>
        <taxon>Bacteria</taxon>
        <taxon>Pseudomonadati</taxon>
        <taxon>Acidobacteriota</taxon>
        <taxon>Terriglobia</taxon>
        <taxon>Terriglobales</taxon>
        <taxon>Acidobacteriaceae</taxon>
        <taxon>Acidobacterium</taxon>
    </lineage>
</organism>
<dbReference type="GO" id="GO:0016787">
    <property type="term" value="F:hydrolase activity"/>
    <property type="evidence" value="ECO:0007669"/>
    <property type="project" value="UniProtKB-KW"/>
</dbReference>
<evidence type="ECO:0000313" key="1">
    <source>
        <dbReference type="EMBL" id="HGY94549.1"/>
    </source>
</evidence>
<comment type="caution">
    <text evidence="1">The sequence shown here is derived from an EMBL/GenBank/DDBJ whole genome shotgun (WGS) entry which is preliminary data.</text>
</comment>
<protein>
    <submittedName>
        <fullName evidence="1">Alpha/beta hydrolase</fullName>
    </submittedName>
</protein>
<reference evidence="1" key="1">
    <citation type="journal article" date="2020" name="mSystems">
        <title>Genome- and Community-Level Interaction Insights into Carbon Utilization and Element Cycling Functions of Hydrothermarchaeota in Hydrothermal Sediment.</title>
        <authorList>
            <person name="Zhou Z."/>
            <person name="Liu Y."/>
            <person name="Xu W."/>
            <person name="Pan J."/>
            <person name="Luo Z.H."/>
            <person name="Li M."/>
        </authorList>
    </citation>
    <scope>NUCLEOTIDE SEQUENCE [LARGE SCALE GENOMIC DNA]</scope>
    <source>
        <strain evidence="1">SpSt-855</strain>
    </source>
</reference>
<accession>A0A7V4XSV6</accession>
<dbReference type="AlphaFoldDB" id="A0A7V4XSV6"/>
<dbReference type="InterPro" id="IPR029058">
    <property type="entry name" value="AB_hydrolase_fold"/>
</dbReference>